<protein>
    <submittedName>
        <fullName evidence="1">Uncharacterized protein</fullName>
    </submittedName>
</protein>
<accession>A0AAN5VL02</accession>
<evidence type="ECO:0000313" key="2">
    <source>
        <dbReference type="Proteomes" id="UP000878956"/>
    </source>
</evidence>
<reference evidence="1" key="1">
    <citation type="journal article" date="2018" name="Genome Biol.">
        <title>SKESA: strategic k-mer extension for scrupulous assemblies.</title>
        <authorList>
            <person name="Souvorov A."/>
            <person name="Agarwala R."/>
            <person name="Lipman D.J."/>
        </authorList>
    </citation>
    <scope>NUCLEOTIDE SEQUENCE</scope>
    <source>
        <strain evidence="1">HN1000</strain>
    </source>
</reference>
<organism evidence="1 2">
    <name type="scientific">Clostridioides difficile</name>
    <name type="common">Peptoclostridium difficile</name>
    <dbReference type="NCBI Taxonomy" id="1496"/>
    <lineage>
        <taxon>Bacteria</taxon>
        <taxon>Bacillati</taxon>
        <taxon>Bacillota</taxon>
        <taxon>Clostridia</taxon>
        <taxon>Peptostreptococcales</taxon>
        <taxon>Peptostreptococcaceae</taxon>
        <taxon>Clostridioides</taxon>
    </lineage>
</organism>
<evidence type="ECO:0000313" key="1">
    <source>
        <dbReference type="EMBL" id="HBH1541663.1"/>
    </source>
</evidence>
<dbReference type="Proteomes" id="UP000878956">
    <property type="component" value="Unassembled WGS sequence"/>
</dbReference>
<dbReference type="RefSeq" id="WP_159440025.1">
    <property type="nucleotide sequence ID" value="NZ_FULL01000014.1"/>
</dbReference>
<comment type="caution">
    <text evidence="1">The sequence shown here is derived from an EMBL/GenBank/DDBJ whole genome shotgun (WGS) entry which is preliminary data.</text>
</comment>
<gene>
    <name evidence="1" type="ORF">KRM00_001130</name>
</gene>
<reference evidence="1" key="2">
    <citation type="submission" date="2021-06" db="EMBL/GenBank/DDBJ databases">
        <authorList>
            <consortium name="NCBI Pathogen Detection Project"/>
        </authorList>
    </citation>
    <scope>NUCLEOTIDE SEQUENCE</scope>
    <source>
        <strain evidence="1">HN1000</strain>
    </source>
</reference>
<proteinExistence type="predicted"/>
<sequence length="53" mass="6423">MKNKRYKELIKMIYSFKNITNKNQNIVYELSLEIISNRKNRIGGVIENERYQS</sequence>
<name>A0AAN5VL02_CLODI</name>
<dbReference type="AlphaFoldDB" id="A0AAN5VL02"/>
<dbReference type="EMBL" id="DAEPXK010000008">
    <property type="protein sequence ID" value="HBH1541663.1"/>
    <property type="molecule type" value="Genomic_DNA"/>
</dbReference>